<name>A0A8R7V0W1_TRIUA</name>
<reference evidence="3" key="1">
    <citation type="journal article" date="2013" name="Nature">
        <title>Draft genome of the wheat A-genome progenitor Triticum urartu.</title>
        <authorList>
            <person name="Ling H.Q."/>
            <person name="Zhao S."/>
            <person name="Liu D."/>
            <person name="Wang J."/>
            <person name="Sun H."/>
            <person name="Zhang C."/>
            <person name="Fan H."/>
            <person name="Li D."/>
            <person name="Dong L."/>
            <person name="Tao Y."/>
            <person name="Gao C."/>
            <person name="Wu H."/>
            <person name="Li Y."/>
            <person name="Cui Y."/>
            <person name="Guo X."/>
            <person name="Zheng S."/>
            <person name="Wang B."/>
            <person name="Yu K."/>
            <person name="Liang Q."/>
            <person name="Yang W."/>
            <person name="Lou X."/>
            <person name="Chen J."/>
            <person name="Feng M."/>
            <person name="Jian J."/>
            <person name="Zhang X."/>
            <person name="Luo G."/>
            <person name="Jiang Y."/>
            <person name="Liu J."/>
            <person name="Wang Z."/>
            <person name="Sha Y."/>
            <person name="Zhang B."/>
            <person name="Wu H."/>
            <person name="Tang D."/>
            <person name="Shen Q."/>
            <person name="Xue P."/>
            <person name="Zou S."/>
            <person name="Wang X."/>
            <person name="Liu X."/>
            <person name="Wang F."/>
            <person name="Yang Y."/>
            <person name="An X."/>
            <person name="Dong Z."/>
            <person name="Zhang K."/>
            <person name="Zhang X."/>
            <person name="Luo M.C."/>
            <person name="Dvorak J."/>
            <person name="Tong Y."/>
            <person name="Wang J."/>
            <person name="Yang H."/>
            <person name="Li Z."/>
            <person name="Wang D."/>
            <person name="Zhang A."/>
            <person name="Wang J."/>
        </authorList>
    </citation>
    <scope>NUCLEOTIDE SEQUENCE</scope>
    <source>
        <strain evidence="3">cv. G1812</strain>
    </source>
</reference>
<reference evidence="2" key="2">
    <citation type="submission" date="2018-03" db="EMBL/GenBank/DDBJ databases">
        <title>The Triticum urartu genome reveals the dynamic nature of wheat genome evolution.</title>
        <authorList>
            <person name="Ling H."/>
            <person name="Ma B."/>
            <person name="Shi X."/>
            <person name="Liu H."/>
            <person name="Dong L."/>
            <person name="Sun H."/>
            <person name="Cao Y."/>
            <person name="Gao Q."/>
            <person name="Zheng S."/>
            <person name="Li Y."/>
            <person name="Yu Y."/>
            <person name="Du H."/>
            <person name="Qi M."/>
            <person name="Li Y."/>
            <person name="Yu H."/>
            <person name="Cui Y."/>
            <person name="Wang N."/>
            <person name="Chen C."/>
            <person name="Wu H."/>
            <person name="Zhao Y."/>
            <person name="Zhang J."/>
            <person name="Li Y."/>
            <person name="Zhou W."/>
            <person name="Zhang B."/>
            <person name="Hu W."/>
            <person name="Eijk M."/>
            <person name="Tang J."/>
            <person name="Witsenboer H."/>
            <person name="Zhao S."/>
            <person name="Li Z."/>
            <person name="Zhang A."/>
            <person name="Wang D."/>
            <person name="Liang C."/>
        </authorList>
    </citation>
    <scope>NUCLEOTIDE SEQUENCE [LARGE SCALE GENOMIC DNA]</scope>
    <source>
        <strain evidence="2">cv. G1812</strain>
    </source>
</reference>
<feature type="compositionally biased region" description="Basic and acidic residues" evidence="1">
    <location>
        <begin position="217"/>
        <end position="226"/>
    </location>
</feature>
<protein>
    <submittedName>
        <fullName evidence="2">Uncharacterized protein</fullName>
    </submittedName>
</protein>
<feature type="region of interest" description="Disordered" evidence="1">
    <location>
        <begin position="1"/>
        <end position="66"/>
    </location>
</feature>
<evidence type="ECO:0000256" key="1">
    <source>
        <dbReference type="SAM" id="MobiDB-lite"/>
    </source>
</evidence>
<dbReference type="AlphaFoldDB" id="A0A8R7V0W1"/>
<feature type="compositionally biased region" description="Basic and acidic residues" evidence="1">
    <location>
        <begin position="13"/>
        <end position="22"/>
    </location>
</feature>
<dbReference type="Gramene" id="TuG1812G0700001574.01.T01">
    <property type="protein sequence ID" value="TuG1812G0700001574.01.T01"/>
    <property type="gene ID" value="TuG1812G0700001574.01"/>
</dbReference>
<dbReference type="EnsemblPlants" id="TuG1812G0700001574.01.T01">
    <property type="protein sequence ID" value="TuG1812G0700001574.01.T01"/>
    <property type="gene ID" value="TuG1812G0700001574.01"/>
</dbReference>
<feature type="compositionally biased region" description="Basic and acidic residues" evidence="1">
    <location>
        <begin position="236"/>
        <end position="247"/>
    </location>
</feature>
<reference evidence="2" key="3">
    <citation type="submission" date="2022-06" db="UniProtKB">
        <authorList>
            <consortium name="EnsemblPlants"/>
        </authorList>
    </citation>
    <scope>IDENTIFICATION</scope>
</reference>
<dbReference type="Proteomes" id="UP000015106">
    <property type="component" value="Chromosome 7"/>
</dbReference>
<evidence type="ECO:0000313" key="3">
    <source>
        <dbReference type="Proteomes" id="UP000015106"/>
    </source>
</evidence>
<accession>A0A8R7V0W1</accession>
<evidence type="ECO:0000313" key="2">
    <source>
        <dbReference type="EnsemblPlants" id="TuG1812G0700001574.01.T01"/>
    </source>
</evidence>
<organism evidence="2 3">
    <name type="scientific">Triticum urartu</name>
    <name type="common">Red wild einkorn</name>
    <name type="synonym">Crithodium urartu</name>
    <dbReference type="NCBI Taxonomy" id="4572"/>
    <lineage>
        <taxon>Eukaryota</taxon>
        <taxon>Viridiplantae</taxon>
        <taxon>Streptophyta</taxon>
        <taxon>Embryophyta</taxon>
        <taxon>Tracheophyta</taxon>
        <taxon>Spermatophyta</taxon>
        <taxon>Magnoliopsida</taxon>
        <taxon>Liliopsida</taxon>
        <taxon>Poales</taxon>
        <taxon>Poaceae</taxon>
        <taxon>BOP clade</taxon>
        <taxon>Pooideae</taxon>
        <taxon>Triticodae</taxon>
        <taxon>Triticeae</taxon>
        <taxon>Triticinae</taxon>
        <taxon>Triticum</taxon>
    </lineage>
</organism>
<sequence length="414" mass="44837">MGEVEGGEVGEVGEVRRDRAEDAVELEVELPEAGGEATDDRRDRAGEVVPGDAELPQAGAVGKRGEERLEVGVVPRAPEVVERQVQKLEVPHAAEHAVGRQLAAEEVRLQQQPSELRRIGQRWRDAADEVVGPQHEERQVGEKAVGPDGDLAVEIVGRHVNVLQGGEVAEDGRRDGPGEVVRAEVEVFQAPDTRELQRNRALELVVGEAELLQPGELPERPRHRPGEGVPGEIEGAEPREVAELRRDRPGERVRRNVEELEAGEAAELRRHAAGEEVAREVEHPEVREVAERGRELAGELLLSQHQLHDTPRHRVAGDARPVAGVRGAAPAGEHSLRVVGHGGLEGQKGGAVALLRQAANAGHWSWACPVEEEEEEAEERGHEDLGSRRGRHELVRGAGTAGDIARHVAGAQAH</sequence>
<feature type="compositionally biased region" description="Basic and acidic residues" evidence="1">
    <location>
        <begin position="379"/>
        <end position="391"/>
    </location>
</feature>
<feature type="region of interest" description="Disordered" evidence="1">
    <location>
        <begin position="213"/>
        <end position="247"/>
    </location>
</feature>
<feature type="region of interest" description="Disordered" evidence="1">
    <location>
        <begin position="372"/>
        <end position="391"/>
    </location>
</feature>
<proteinExistence type="predicted"/>
<keyword evidence="3" id="KW-1185">Reference proteome</keyword>